<dbReference type="PANTHER" id="PTHR30154">
    <property type="entry name" value="LEUCINE-RESPONSIVE REGULATORY PROTEIN"/>
    <property type="match status" value="1"/>
</dbReference>
<dbReference type="Pfam" id="PF13412">
    <property type="entry name" value="HTH_24"/>
    <property type="match status" value="1"/>
</dbReference>
<sequence length="158" mass="17577">MELDDFDLQILQSLQEDNQRTSQDLAQRVNLSPVSCLRRMKRLREAGVVTADVSVVDPAAVGRGIMMVVLVSLESERADKLDVFKRAMQGAPEVMQCLSVTGEVDFVLTLTMVDMADYDTFAQRHFWGNPNVKRFSTLVVMNPVKNTLTVPVTTSGNV</sequence>
<proteinExistence type="predicted"/>
<dbReference type="Gene3D" id="1.10.10.10">
    <property type="entry name" value="Winged helix-like DNA-binding domain superfamily/Winged helix DNA-binding domain"/>
    <property type="match status" value="1"/>
</dbReference>
<dbReference type="Proteomes" id="UP001161094">
    <property type="component" value="Unassembled WGS sequence"/>
</dbReference>
<protein>
    <submittedName>
        <fullName evidence="5">Lrp/AsnC family transcriptional regulator</fullName>
    </submittedName>
</protein>
<evidence type="ECO:0000313" key="5">
    <source>
        <dbReference type="EMBL" id="MDH0736734.1"/>
    </source>
</evidence>
<keyword evidence="3" id="KW-0804">Transcription</keyword>
<evidence type="ECO:0000256" key="1">
    <source>
        <dbReference type="ARBA" id="ARBA00023015"/>
    </source>
</evidence>
<dbReference type="InterPro" id="IPR000485">
    <property type="entry name" value="AsnC-type_HTH_dom"/>
</dbReference>
<reference evidence="5" key="1">
    <citation type="submission" date="2022-09" db="EMBL/GenBank/DDBJ databases">
        <title>Intensive care unit water sources are persistently colonized with multi-drug resistant bacteria and are the site of extensive horizontal gene transfer of antibiotic resistance genes.</title>
        <authorList>
            <person name="Diorio-Toth L."/>
        </authorList>
    </citation>
    <scope>NUCLEOTIDE SEQUENCE</scope>
    <source>
        <strain evidence="5">GD03843</strain>
    </source>
</reference>
<dbReference type="InterPro" id="IPR036390">
    <property type="entry name" value="WH_DNA-bd_sf"/>
</dbReference>
<keyword evidence="1" id="KW-0805">Transcription regulation</keyword>
<dbReference type="EMBL" id="JAOCDZ010000008">
    <property type="protein sequence ID" value="MDH0736734.1"/>
    <property type="molecule type" value="Genomic_DNA"/>
</dbReference>
<dbReference type="PANTHER" id="PTHR30154:SF34">
    <property type="entry name" value="TRANSCRIPTIONAL REGULATOR AZLB"/>
    <property type="match status" value="1"/>
</dbReference>
<dbReference type="SMART" id="SM00344">
    <property type="entry name" value="HTH_ASNC"/>
    <property type="match status" value="1"/>
</dbReference>
<dbReference type="Pfam" id="PF01037">
    <property type="entry name" value="AsnC_trans_reg"/>
    <property type="match status" value="1"/>
</dbReference>
<dbReference type="GO" id="GO:0006355">
    <property type="term" value="P:regulation of DNA-templated transcription"/>
    <property type="evidence" value="ECO:0007669"/>
    <property type="project" value="UniProtKB-ARBA"/>
</dbReference>
<dbReference type="PROSITE" id="PS50956">
    <property type="entry name" value="HTH_ASNC_2"/>
    <property type="match status" value="1"/>
</dbReference>
<dbReference type="Gene3D" id="3.30.70.920">
    <property type="match status" value="1"/>
</dbReference>
<evidence type="ECO:0000313" key="6">
    <source>
        <dbReference type="Proteomes" id="UP001161094"/>
    </source>
</evidence>
<name>A0AA42IX04_9BURK</name>
<dbReference type="SUPFAM" id="SSF54909">
    <property type="entry name" value="Dimeric alpha+beta barrel"/>
    <property type="match status" value="1"/>
</dbReference>
<evidence type="ECO:0000256" key="3">
    <source>
        <dbReference type="ARBA" id="ARBA00023163"/>
    </source>
</evidence>
<organism evidence="5 6">
    <name type="scientific">Achromobacter spanius</name>
    <dbReference type="NCBI Taxonomy" id="217203"/>
    <lineage>
        <taxon>Bacteria</taxon>
        <taxon>Pseudomonadati</taxon>
        <taxon>Pseudomonadota</taxon>
        <taxon>Betaproteobacteria</taxon>
        <taxon>Burkholderiales</taxon>
        <taxon>Alcaligenaceae</taxon>
        <taxon>Achromobacter</taxon>
    </lineage>
</organism>
<dbReference type="CDD" id="cd00090">
    <property type="entry name" value="HTH_ARSR"/>
    <property type="match status" value="1"/>
</dbReference>
<dbReference type="GO" id="GO:0005829">
    <property type="term" value="C:cytosol"/>
    <property type="evidence" value="ECO:0007669"/>
    <property type="project" value="TreeGrafter"/>
</dbReference>
<feature type="domain" description="HTH asnC-type" evidence="4">
    <location>
        <begin position="3"/>
        <end position="64"/>
    </location>
</feature>
<dbReference type="AlphaFoldDB" id="A0AA42IX04"/>
<dbReference type="InterPro" id="IPR019888">
    <property type="entry name" value="Tscrpt_reg_AsnC-like"/>
</dbReference>
<dbReference type="PRINTS" id="PR00033">
    <property type="entry name" value="HTHASNC"/>
</dbReference>
<dbReference type="RefSeq" id="WP_259250819.1">
    <property type="nucleotide sequence ID" value="NZ_CBFGSQ010000033.1"/>
</dbReference>
<evidence type="ECO:0000259" key="4">
    <source>
        <dbReference type="PROSITE" id="PS50956"/>
    </source>
</evidence>
<dbReference type="InterPro" id="IPR011008">
    <property type="entry name" value="Dimeric_a/b-barrel"/>
</dbReference>
<dbReference type="InterPro" id="IPR036388">
    <property type="entry name" value="WH-like_DNA-bd_sf"/>
</dbReference>
<dbReference type="SUPFAM" id="SSF46785">
    <property type="entry name" value="Winged helix' DNA-binding domain"/>
    <property type="match status" value="1"/>
</dbReference>
<accession>A0AA42IX04</accession>
<dbReference type="InterPro" id="IPR011991">
    <property type="entry name" value="ArsR-like_HTH"/>
</dbReference>
<dbReference type="GO" id="GO:0043565">
    <property type="term" value="F:sequence-specific DNA binding"/>
    <property type="evidence" value="ECO:0007669"/>
    <property type="project" value="InterPro"/>
</dbReference>
<dbReference type="GO" id="GO:0043200">
    <property type="term" value="P:response to amino acid"/>
    <property type="evidence" value="ECO:0007669"/>
    <property type="project" value="TreeGrafter"/>
</dbReference>
<comment type="caution">
    <text evidence="5">The sequence shown here is derived from an EMBL/GenBank/DDBJ whole genome shotgun (WGS) entry which is preliminary data.</text>
</comment>
<gene>
    <name evidence="5" type="ORF">N5D93_13015</name>
</gene>
<keyword evidence="2" id="KW-0238">DNA-binding</keyword>
<dbReference type="InterPro" id="IPR019887">
    <property type="entry name" value="Tscrpt_reg_AsnC/Lrp_C"/>
</dbReference>
<evidence type="ECO:0000256" key="2">
    <source>
        <dbReference type="ARBA" id="ARBA00023125"/>
    </source>
</evidence>